<gene>
    <name evidence="2" type="ORF">Rifp1Sym_em00050</name>
</gene>
<dbReference type="Pfam" id="PF07254">
    <property type="entry name" value="Cpta_toxin"/>
    <property type="match status" value="1"/>
</dbReference>
<reference evidence="2" key="1">
    <citation type="journal article" date="2011" name="ISME J.">
        <title>The endosymbionts of the deep-sea tubeworms Riftia pachyptila and Tevnia jerichonana share an identical physiology as revealed by proteogenomic analyses.</title>
        <authorList>
            <person name="Gardebrecht A."/>
            <person name="Markert S."/>
            <person name="Felbeck H."/>
            <person name="Thuermer A."/>
            <person name="Albrecht D."/>
            <person name="Wollherr A."/>
            <person name="Kabisch J."/>
            <person name="Lehmann R."/>
            <person name="Daniel R."/>
            <person name="Liesegang H."/>
            <person name="Hecker M."/>
            <person name="Sievert S.M."/>
            <person name="Schweder T."/>
        </authorList>
    </citation>
    <scope>NUCLEOTIDE SEQUENCE [LARGE SCALE GENOMIC DNA]</scope>
</reference>
<keyword evidence="1" id="KW-0472">Membrane</keyword>
<evidence type="ECO:0000313" key="3">
    <source>
        <dbReference type="Proteomes" id="UP000004491"/>
    </source>
</evidence>
<dbReference type="EMBL" id="AFOC01000118">
    <property type="protein sequence ID" value="EGV50015.1"/>
    <property type="molecule type" value="Genomic_DNA"/>
</dbReference>
<dbReference type="Proteomes" id="UP000004491">
    <property type="component" value="Unassembled WGS sequence"/>
</dbReference>
<dbReference type="InterPro" id="IPR009883">
    <property type="entry name" value="YgfX"/>
</dbReference>
<evidence type="ECO:0008006" key="4">
    <source>
        <dbReference type="Google" id="ProtNLM"/>
    </source>
</evidence>
<organism evidence="2 3">
    <name type="scientific">endosymbiont of Riftia pachyptila</name>
    <name type="common">vent Ph05</name>
    <dbReference type="NCBI Taxonomy" id="1048808"/>
    <lineage>
        <taxon>Bacteria</taxon>
        <taxon>Pseudomonadati</taxon>
        <taxon>Pseudomonadota</taxon>
        <taxon>Gammaproteobacteria</taxon>
        <taxon>sulfur-oxidizing symbionts</taxon>
    </lineage>
</organism>
<feature type="transmembrane region" description="Helical" evidence="1">
    <location>
        <begin position="52"/>
        <end position="75"/>
    </location>
</feature>
<keyword evidence="3" id="KW-1185">Reference proteome</keyword>
<feature type="transmembrane region" description="Helical" evidence="1">
    <location>
        <begin position="81"/>
        <end position="99"/>
    </location>
</feature>
<dbReference type="AlphaFoldDB" id="G2DH92"/>
<keyword evidence="1" id="KW-1133">Transmembrane helix</keyword>
<proteinExistence type="predicted"/>
<evidence type="ECO:0000313" key="2">
    <source>
        <dbReference type="EMBL" id="EGV50015.1"/>
    </source>
</evidence>
<protein>
    <recommendedName>
        <fullName evidence="4">Toxin CptA</fullName>
    </recommendedName>
</protein>
<sequence>MALTGCCATPISRCRPGCSREGMGFPKSLCRSSVFFGREASRMQRTTEAIQISPRLSLTLGVWVVTAHLVATWAVLLLIEVTLWLKLLMLGMLALSFVIETRRHIFHRGAASIREARWISDGKWRLQLRDGSSIEAELLPSSFVKPWLVVLHFRCVGVPRRRSLVLLADSLDRAAARRLRVRLLQGRARQESVLGK</sequence>
<comment type="caution">
    <text evidence="2">The sequence shown here is derived from an EMBL/GenBank/DDBJ whole genome shotgun (WGS) entry which is preliminary data.</text>
</comment>
<name>G2DH92_9GAMM</name>
<evidence type="ECO:0000256" key="1">
    <source>
        <dbReference type="SAM" id="Phobius"/>
    </source>
</evidence>
<accession>G2DH92</accession>
<keyword evidence="1" id="KW-0812">Transmembrane</keyword>